<dbReference type="InterPro" id="IPR014777">
    <property type="entry name" value="4pyrrole_Mease_sub1"/>
</dbReference>
<dbReference type="RefSeq" id="WP_036439211.1">
    <property type="nucleotide sequence ID" value="NZ_CP032849.1"/>
</dbReference>
<organism evidence="8 9">
    <name type="scientific">Metamycoplasma hominis</name>
    <name type="common">Mycoplasma hominis</name>
    <dbReference type="NCBI Taxonomy" id="2098"/>
    <lineage>
        <taxon>Bacteria</taxon>
        <taxon>Bacillati</taxon>
        <taxon>Mycoplasmatota</taxon>
        <taxon>Mycoplasmoidales</taxon>
        <taxon>Metamycoplasmataceae</taxon>
        <taxon>Metamycoplasma</taxon>
    </lineage>
</organism>
<feature type="domain" description="Tetrapyrrole methylase" evidence="7">
    <location>
        <begin position="4"/>
        <end position="201"/>
    </location>
</feature>
<proteinExistence type="inferred from homology"/>
<dbReference type="InterPro" id="IPR018063">
    <property type="entry name" value="SAM_MeTrfase_RsmI_CS"/>
</dbReference>
<dbReference type="EMBL" id="CP033021">
    <property type="protein sequence ID" value="AYN65225.1"/>
    <property type="molecule type" value="Genomic_DNA"/>
</dbReference>
<keyword evidence="2 6" id="KW-0698">rRNA processing</keyword>
<dbReference type="NCBIfam" id="TIGR00096">
    <property type="entry name" value="16S rRNA (cytidine(1402)-2'-O)-methyltransferase"/>
    <property type="match status" value="1"/>
</dbReference>
<dbReference type="GO" id="GO:0005737">
    <property type="term" value="C:cytoplasm"/>
    <property type="evidence" value="ECO:0007669"/>
    <property type="project" value="UniProtKB-SubCell"/>
</dbReference>
<evidence type="ECO:0000259" key="7">
    <source>
        <dbReference type="Pfam" id="PF00590"/>
    </source>
</evidence>
<dbReference type="EC" id="2.1.1.198" evidence="6"/>
<evidence type="ECO:0000256" key="4">
    <source>
        <dbReference type="ARBA" id="ARBA00022679"/>
    </source>
</evidence>
<evidence type="ECO:0000313" key="8">
    <source>
        <dbReference type="EMBL" id="AYN65225.1"/>
    </source>
</evidence>
<dbReference type="InterPro" id="IPR000878">
    <property type="entry name" value="4pyrrol_Mease"/>
</dbReference>
<dbReference type="PROSITE" id="PS01296">
    <property type="entry name" value="RSMI"/>
    <property type="match status" value="1"/>
</dbReference>
<dbReference type="Proteomes" id="UP000029712">
    <property type="component" value="Chromosome"/>
</dbReference>
<evidence type="ECO:0000256" key="1">
    <source>
        <dbReference type="ARBA" id="ARBA00022490"/>
    </source>
</evidence>
<dbReference type="GO" id="GO:0070677">
    <property type="term" value="F:rRNA (cytosine-2'-O-)-methyltransferase activity"/>
    <property type="evidence" value="ECO:0007669"/>
    <property type="project" value="UniProtKB-UniRule"/>
</dbReference>
<dbReference type="SUPFAM" id="SSF53790">
    <property type="entry name" value="Tetrapyrrole methylase"/>
    <property type="match status" value="1"/>
</dbReference>
<dbReference type="PIRSF" id="PIRSF005917">
    <property type="entry name" value="MTase_YraL"/>
    <property type="match status" value="1"/>
</dbReference>
<dbReference type="InterPro" id="IPR035996">
    <property type="entry name" value="4pyrrol_Methylase_sf"/>
</dbReference>
<dbReference type="InterPro" id="IPR008189">
    <property type="entry name" value="rRNA_ssu_MeTfrase_I"/>
</dbReference>
<evidence type="ECO:0000313" key="9">
    <source>
        <dbReference type="Proteomes" id="UP000029712"/>
    </source>
</evidence>
<comment type="function">
    <text evidence="6">Catalyzes the 2'-O-methylation of the ribose of cytidine 1402 (C1402) in 16S rRNA.</text>
</comment>
<dbReference type="Gene3D" id="3.30.950.10">
    <property type="entry name" value="Methyltransferase, Cobalt-precorrin-4 Transmethylase, Domain 2"/>
    <property type="match status" value="1"/>
</dbReference>
<gene>
    <name evidence="6 8" type="primary">rsmI</name>
    <name evidence="8" type="ORF">KN71_000665</name>
</gene>
<evidence type="ECO:0000256" key="2">
    <source>
        <dbReference type="ARBA" id="ARBA00022552"/>
    </source>
</evidence>
<reference evidence="8 9" key="1">
    <citation type="submission" date="2014-08" db="EMBL/GenBank/DDBJ databases">
        <authorList>
            <person name="Kuleshov K."/>
            <person name="Dedkov V."/>
            <person name="Markelov M."/>
            <person name="Pimkina E."/>
        </authorList>
    </citation>
    <scope>NUCLEOTIDE SEQUENCE [LARGE SCALE GENOMIC DNA]</scope>
    <source>
        <strain evidence="9">TOA</strain>
    </source>
</reference>
<dbReference type="PANTHER" id="PTHR46111:SF1">
    <property type="entry name" value="RIBOSOMAL RNA SMALL SUBUNIT METHYLTRANSFERASE I"/>
    <property type="match status" value="1"/>
</dbReference>
<keyword evidence="1 6" id="KW-0963">Cytoplasm</keyword>
<dbReference type="CDD" id="cd11648">
    <property type="entry name" value="RsmI"/>
    <property type="match status" value="1"/>
</dbReference>
<dbReference type="Pfam" id="PF00590">
    <property type="entry name" value="TP_methylase"/>
    <property type="match status" value="1"/>
</dbReference>
<protein>
    <recommendedName>
        <fullName evidence="6">Ribosomal RNA small subunit methyltransferase I</fullName>
        <ecNumber evidence="6">2.1.1.198</ecNumber>
    </recommendedName>
    <alternativeName>
        <fullName evidence="6">16S rRNA 2'-O-ribose C1402 methyltransferase</fullName>
    </alternativeName>
    <alternativeName>
        <fullName evidence="6">rRNA (cytidine-2'-O-)-methyltransferase RsmI</fullName>
    </alternativeName>
</protein>
<sequence length="237" mass="26987">MNNKIYIVGTPIGNLEDITYRAIKVLQSSDIILCEDIRVSQKLLQHYEINNKRLIAYHKFNEKEMTPKIIELLQQGMIISLISDAGMPCISDPGFEVIKAAKAANIGIDVIGGPTALIHAIIKANLDNCFTFLGFLKDKSGARQNQLKSLTFGTYVAYVSPHKLLSTIKDFEIIFQEQVKLFLIKEMTKMFETSFEGTPQEVLMQLSEEDQRGEYTLVFSFKEPKKLKINKYKKEIK</sequence>
<dbReference type="InterPro" id="IPR014776">
    <property type="entry name" value="4pyrrole_Mease_sub2"/>
</dbReference>
<keyword evidence="3 6" id="KW-0489">Methyltransferase</keyword>
<dbReference type="AlphaFoldDB" id="A0A454C981"/>
<dbReference type="PANTHER" id="PTHR46111">
    <property type="entry name" value="RIBOSOMAL RNA SMALL SUBUNIT METHYLTRANSFERASE I"/>
    <property type="match status" value="1"/>
</dbReference>
<comment type="catalytic activity">
    <reaction evidence="6">
        <text>cytidine(1402) in 16S rRNA + S-adenosyl-L-methionine = 2'-O-methylcytidine(1402) in 16S rRNA + S-adenosyl-L-homocysteine + H(+)</text>
        <dbReference type="Rhea" id="RHEA:42924"/>
        <dbReference type="Rhea" id="RHEA-COMP:10285"/>
        <dbReference type="Rhea" id="RHEA-COMP:10286"/>
        <dbReference type="ChEBI" id="CHEBI:15378"/>
        <dbReference type="ChEBI" id="CHEBI:57856"/>
        <dbReference type="ChEBI" id="CHEBI:59789"/>
        <dbReference type="ChEBI" id="CHEBI:74495"/>
        <dbReference type="ChEBI" id="CHEBI:82748"/>
        <dbReference type="EC" id="2.1.1.198"/>
    </reaction>
</comment>
<dbReference type="HAMAP" id="MF_01877">
    <property type="entry name" value="16SrRNA_methyltr_I"/>
    <property type="match status" value="1"/>
</dbReference>
<evidence type="ECO:0000256" key="5">
    <source>
        <dbReference type="ARBA" id="ARBA00022691"/>
    </source>
</evidence>
<keyword evidence="5 6" id="KW-0949">S-adenosyl-L-methionine</keyword>
<comment type="similarity">
    <text evidence="6">Belongs to the methyltransferase superfamily. RsmI family.</text>
</comment>
<comment type="subcellular location">
    <subcellularLocation>
        <location evidence="6">Cytoplasm</location>
    </subcellularLocation>
</comment>
<name>A0A454C981_METHO</name>
<evidence type="ECO:0000256" key="3">
    <source>
        <dbReference type="ARBA" id="ARBA00022603"/>
    </source>
</evidence>
<keyword evidence="4 6" id="KW-0808">Transferase</keyword>
<accession>A0A454C981</accession>
<reference evidence="8 9" key="2">
    <citation type="submission" date="2018-10" db="EMBL/GenBank/DDBJ databases">
        <title>Detection and isolation of Mycoplasma hominis as a predominant microorganism from pelvic cavity of patient with salpingitis and tubo-ovarian abscess.</title>
        <authorList>
            <person name="Guschin A.E."/>
            <person name="Khayrullina G.A."/>
            <person name="Rakovskaya I.V."/>
            <person name="Shelenkov A.A."/>
            <person name="Shagin D.A."/>
        </authorList>
    </citation>
    <scope>NUCLEOTIDE SEQUENCE [LARGE SCALE GENOMIC DNA]</scope>
    <source>
        <strain evidence="9">TOA</strain>
    </source>
</reference>
<dbReference type="Gene3D" id="3.40.1010.10">
    <property type="entry name" value="Cobalt-precorrin-4 Transmethylase, Domain 1"/>
    <property type="match status" value="1"/>
</dbReference>
<evidence type="ECO:0000256" key="6">
    <source>
        <dbReference type="HAMAP-Rule" id="MF_01877"/>
    </source>
</evidence>
<dbReference type="OrthoDB" id="9809084at2"/>
<dbReference type="FunFam" id="3.40.1010.10:FF:000007">
    <property type="entry name" value="Ribosomal RNA small subunit methyltransferase I"/>
    <property type="match status" value="1"/>
</dbReference>